<organism evidence="2 3">
    <name type="scientific">Rhizosphaericola mali</name>
    <dbReference type="NCBI Taxonomy" id="2545455"/>
    <lineage>
        <taxon>Bacteria</taxon>
        <taxon>Pseudomonadati</taxon>
        <taxon>Bacteroidota</taxon>
        <taxon>Chitinophagia</taxon>
        <taxon>Chitinophagales</taxon>
        <taxon>Chitinophagaceae</taxon>
        <taxon>Rhizosphaericola</taxon>
    </lineage>
</organism>
<keyword evidence="1" id="KW-0998">Cell outer membrane</keyword>
<evidence type="ECO:0000256" key="1">
    <source>
        <dbReference type="PROSITE-ProRule" id="PRU01360"/>
    </source>
</evidence>
<dbReference type="GO" id="GO:0009279">
    <property type="term" value="C:cell outer membrane"/>
    <property type="evidence" value="ECO:0007669"/>
    <property type="project" value="UniProtKB-SubCell"/>
</dbReference>
<gene>
    <name evidence="2" type="ORF">E0W69_008825</name>
</gene>
<dbReference type="OrthoDB" id="9768177at2"/>
<name>A0A5P2G203_9BACT</name>
<proteinExistence type="inferred from homology"/>
<keyword evidence="3" id="KW-1185">Reference proteome</keyword>
<evidence type="ECO:0000313" key="2">
    <source>
        <dbReference type="EMBL" id="QES88748.1"/>
    </source>
</evidence>
<comment type="subcellular location">
    <subcellularLocation>
        <location evidence="1">Cell outer membrane</location>
        <topology evidence="1">Multi-pass membrane protein</topology>
    </subcellularLocation>
</comment>
<evidence type="ECO:0000313" key="3">
    <source>
        <dbReference type="Proteomes" id="UP000292424"/>
    </source>
</evidence>
<dbReference type="PROSITE" id="PS52016">
    <property type="entry name" value="TONB_DEPENDENT_REC_3"/>
    <property type="match status" value="1"/>
</dbReference>
<dbReference type="AlphaFoldDB" id="A0A5P2G203"/>
<protein>
    <recommendedName>
        <fullName evidence="4">TonB-dependent receptor</fullName>
    </recommendedName>
</protein>
<reference evidence="2 3" key="1">
    <citation type="submission" date="2019-09" db="EMBL/GenBank/DDBJ databases">
        <title>Complete genome sequence of Arachidicoccus sp. B3-10 isolated from apple orchard soil.</title>
        <authorList>
            <person name="Kim H.S."/>
            <person name="Han K.-I."/>
            <person name="Suh M.K."/>
            <person name="Lee K.C."/>
            <person name="Eom M.K."/>
            <person name="Kim J.-S."/>
            <person name="Kang S.W."/>
            <person name="Sin Y."/>
            <person name="Lee J.-S."/>
        </authorList>
    </citation>
    <scope>NUCLEOTIDE SEQUENCE [LARGE SCALE GENOMIC DNA]</scope>
    <source>
        <strain evidence="2 3">B3-10</strain>
    </source>
</reference>
<accession>A0A5P2G203</accession>
<keyword evidence="1" id="KW-0813">Transport</keyword>
<dbReference type="RefSeq" id="WP_131329714.1">
    <property type="nucleotide sequence ID" value="NZ_CP044016.1"/>
</dbReference>
<keyword evidence="1" id="KW-0472">Membrane</keyword>
<dbReference type="SUPFAM" id="SSF56935">
    <property type="entry name" value="Porins"/>
    <property type="match status" value="1"/>
</dbReference>
<dbReference type="InterPro" id="IPR039426">
    <property type="entry name" value="TonB-dep_rcpt-like"/>
</dbReference>
<dbReference type="KEGG" id="arac:E0W69_008825"/>
<keyword evidence="1" id="KW-0812">Transmembrane</keyword>
<evidence type="ECO:0008006" key="4">
    <source>
        <dbReference type="Google" id="ProtNLM"/>
    </source>
</evidence>
<dbReference type="Proteomes" id="UP000292424">
    <property type="component" value="Chromosome"/>
</dbReference>
<sequence>MINIGIDFGIKNHLLNGSIEYYQRTSTNLLGLSPLAPSMGLSQYTGNTADMKGHGFDITLNSNNIQGIFSWQTNFLFSYTIDKVTNYKVQQSSANSYLNPGTIFPQVGKPLFTLSSYKWMGLDDKGNPQGLVDGNPSQQYNSIITSTNLESLDYNGPSSPPYFGSLRNTFSYKQLSISFNIIYKFGYYFRRTSINYYNLFNGDYNQDNDDYDHRWQNPGDEKHTNVPSLIYPADNNRDAFYTYSSALVEKGSHVRLQDIQLIYSLSKKQFPLCPFNDIRIYGYINNIGLLWRANKYNIDPDYANGGIPAPRTYALGLKFDL</sequence>
<dbReference type="EMBL" id="CP044016">
    <property type="protein sequence ID" value="QES88748.1"/>
    <property type="molecule type" value="Genomic_DNA"/>
</dbReference>
<comment type="similarity">
    <text evidence="1">Belongs to the TonB-dependent receptor family.</text>
</comment>
<keyword evidence="1" id="KW-1134">Transmembrane beta strand</keyword>